<dbReference type="KEGG" id="hsl:OE_7165R"/>
<evidence type="ECO:0000313" key="2">
    <source>
        <dbReference type="EMBL" id="CAP15142.1"/>
    </source>
</evidence>
<dbReference type="AlphaFoldDB" id="B0R8V4"/>
<keyword evidence="2" id="KW-0614">Plasmid</keyword>
<gene>
    <name evidence="2" type="ordered locus">OE_7165R</name>
</gene>
<feature type="domain" description="DUF7718" evidence="1">
    <location>
        <begin position="3"/>
        <end position="94"/>
    </location>
</feature>
<sequence>MGYSHSSGHLTLFVVQFEDGEWAIVVRSNHDPEREHGYDVAEKGVYLDVYRDEEKYRSEELFPPMQPSEALTYAKDQIPMQPERYGTRFEEWHEIRAQ</sequence>
<organism evidence="2 3">
    <name type="scientific">Halobacterium salinarum (strain ATCC 29341 / DSM 671 / R1)</name>
    <dbReference type="NCBI Taxonomy" id="478009"/>
    <lineage>
        <taxon>Archaea</taxon>
        <taxon>Methanobacteriati</taxon>
        <taxon>Methanobacteriota</taxon>
        <taxon>Stenosarchaea group</taxon>
        <taxon>Halobacteria</taxon>
        <taxon>Halobacteriales</taxon>
        <taxon>Halobacteriaceae</taxon>
        <taxon>Halobacterium</taxon>
        <taxon>Halobacterium salinarum NRC-34001</taxon>
    </lineage>
</organism>
<geneLocation type="plasmid" evidence="2 3">
    <name>PHS1</name>
</geneLocation>
<dbReference type="InterPro" id="IPR056135">
    <property type="entry name" value="DUF7718"/>
</dbReference>
<name>B0R8V4_HALS3</name>
<dbReference type="HOGENOM" id="CLU_161795_0_0_2"/>
<dbReference type="RefSeq" id="WP_010890492.1">
    <property type="nucleotide sequence ID" value="NC_010366.1"/>
</dbReference>
<dbReference type="EMBL" id="AM774416">
    <property type="protein sequence ID" value="CAP15142.1"/>
    <property type="molecule type" value="Genomic_DNA"/>
</dbReference>
<protein>
    <recommendedName>
        <fullName evidence="1">DUF7718 domain-containing protein</fullName>
    </recommendedName>
</protein>
<proteinExistence type="predicted"/>
<dbReference type="GeneID" id="5954574"/>
<dbReference type="EnsemblBacteria" id="CAP15142">
    <property type="protein sequence ID" value="CAP15142"/>
    <property type="gene ID" value="OE_7165R"/>
</dbReference>
<reference evidence="2 3" key="1">
    <citation type="journal article" date="2008" name="Genomics">
        <title>Evolution in the laboratory: the genome of Halobacterium salinarum strain R1 compared to that of strain NRC-1.</title>
        <authorList>
            <person name="Pfeiffer F."/>
            <person name="Schuster S.C."/>
            <person name="Broicher A."/>
            <person name="Falb M."/>
            <person name="Palm P."/>
            <person name="Rodewald K."/>
            <person name="Ruepp A."/>
            <person name="Soppa J."/>
            <person name="Tittor J."/>
            <person name="Oesterhelt D."/>
        </authorList>
    </citation>
    <scope>NUCLEOTIDE SEQUENCE [LARGE SCALE GENOMIC DNA]</scope>
    <source>
        <strain evidence="3">ATCC 29341 / DSM 671 / R1</strain>
        <plasmid evidence="3">Plasmid PHS1</plasmid>
    </source>
</reference>
<evidence type="ECO:0000259" key="1">
    <source>
        <dbReference type="Pfam" id="PF24839"/>
    </source>
</evidence>
<dbReference type="Proteomes" id="UP000001321">
    <property type="component" value="Plasmid PHS1"/>
</dbReference>
<accession>B0R8V4</accession>
<dbReference type="Pfam" id="PF24839">
    <property type="entry name" value="DUF7718"/>
    <property type="match status" value="1"/>
</dbReference>
<evidence type="ECO:0000313" key="3">
    <source>
        <dbReference type="Proteomes" id="UP000001321"/>
    </source>
</evidence>